<organism evidence="8 9">
    <name type="scientific">Symbiodinium natans</name>
    <dbReference type="NCBI Taxonomy" id="878477"/>
    <lineage>
        <taxon>Eukaryota</taxon>
        <taxon>Sar</taxon>
        <taxon>Alveolata</taxon>
        <taxon>Dinophyceae</taxon>
        <taxon>Suessiales</taxon>
        <taxon>Symbiodiniaceae</taxon>
        <taxon>Symbiodinium</taxon>
    </lineage>
</organism>
<comment type="caution">
    <text evidence="8">The sequence shown here is derived from an EMBL/GenBank/DDBJ whole genome shotgun (WGS) entry which is preliminary data.</text>
</comment>
<dbReference type="PANTHER" id="PTHR22950">
    <property type="entry name" value="AMINO ACID TRANSPORTER"/>
    <property type="match status" value="1"/>
</dbReference>
<feature type="domain" description="Amino acid transporter transmembrane" evidence="7">
    <location>
        <begin position="37"/>
        <end position="407"/>
    </location>
</feature>
<dbReference type="OrthoDB" id="28208at2759"/>
<feature type="transmembrane region" description="Helical" evidence="6">
    <location>
        <begin position="273"/>
        <end position="299"/>
    </location>
</feature>
<dbReference type="InterPro" id="IPR013057">
    <property type="entry name" value="AA_transpt_TM"/>
</dbReference>
<feature type="transmembrane region" description="Helical" evidence="6">
    <location>
        <begin position="234"/>
        <end position="253"/>
    </location>
</feature>
<accession>A0A812I5E6</accession>
<feature type="transmembrane region" description="Helical" evidence="6">
    <location>
        <begin position="387"/>
        <end position="406"/>
    </location>
</feature>
<dbReference type="Proteomes" id="UP000604046">
    <property type="component" value="Unassembled WGS sequence"/>
</dbReference>
<name>A0A812I5E6_9DINO</name>
<dbReference type="AlphaFoldDB" id="A0A812I5E6"/>
<evidence type="ECO:0000256" key="1">
    <source>
        <dbReference type="ARBA" id="ARBA00004141"/>
    </source>
</evidence>
<reference evidence="8" key="1">
    <citation type="submission" date="2021-02" db="EMBL/GenBank/DDBJ databases">
        <authorList>
            <person name="Dougan E. K."/>
            <person name="Rhodes N."/>
            <person name="Thang M."/>
            <person name="Chan C."/>
        </authorList>
    </citation>
    <scope>NUCLEOTIDE SEQUENCE</scope>
</reference>
<feature type="transmembrane region" description="Helical" evidence="6">
    <location>
        <begin position="111"/>
        <end position="138"/>
    </location>
</feature>
<dbReference type="Pfam" id="PF01490">
    <property type="entry name" value="Aa_trans"/>
    <property type="match status" value="1"/>
</dbReference>
<dbReference type="GO" id="GO:0016020">
    <property type="term" value="C:membrane"/>
    <property type="evidence" value="ECO:0007669"/>
    <property type="project" value="UniProtKB-SubCell"/>
</dbReference>
<evidence type="ECO:0000256" key="3">
    <source>
        <dbReference type="ARBA" id="ARBA00022989"/>
    </source>
</evidence>
<evidence type="ECO:0000256" key="6">
    <source>
        <dbReference type="SAM" id="Phobius"/>
    </source>
</evidence>
<feature type="compositionally biased region" description="Acidic residues" evidence="5">
    <location>
        <begin position="15"/>
        <end position="34"/>
    </location>
</feature>
<feature type="transmembrane region" description="Helical" evidence="6">
    <location>
        <begin position="158"/>
        <end position="175"/>
    </location>
</feature>
<evidence type="ECO:0000313" key="9">
    <source>
        <dbReference type="Proteomes" id="UP000604046"/>
    </source>
</evidence>
<evidence type="ECO:0000313" key="8">
    <source>
        <dbReference type="EMBL" id="CAE6972619.1"/>
    </source>
</evidence>
<feature type="region of interest" description="Disordered" evidence="5">
    <location>
        <begin position="1"/>
        <end position="34"/>
    </location>
</feature>
<feature type="compositionally biased region" description="Low complexity" evidence="5">
    <location>
        <begin position="1"/>
        <end position="14"/>
    </location>
</feature>
<evidence type="ECO:0000256" key="4">
    <source>
        <dbReference type="ARBA" id="ARBA00023136"/>
    </source>
</evidence>
<feature type="transmembrane region" description="Helical" evidence="6">
    <location>
        <begin position="319"/>
        <end position="340"/>
    </location>
</feature>
<gene>
    <name evidence="8" type="primary">Slc38a1</name>
    <name evidence="8" type="ORF">SNAT2548_LOCUS2719</name>
</gene>
<feature type="transmembrane region" description="Helical" evidence="6">
    <location>
        <begin position="356"/>
        <end position="375"/>
    </location>
</feature>
<feature type="transmembrane region" description="Helical" evidence="6">
    <location>
        <begin position="182"/>
        <end position="204"/>
    </location>
</feature>
<keyword evidence="4 6" id="KW-0472">Membrane</keyword>
<dbReference type="EMBL" id="CAJNDS010000163">
    <property type="protein sequence ID" value="CAE6972619.1"/>
    <property type="molecule type" value="Genomic_DNA"/>
</dbReference>
<proteinExistence type="predicted"/>
<comment type="subcellular location">
    <subcellularLocation>
        <location evidence="1">Membrane</location>
        <topology evidence="1">Multi-pass membrane protein</topology>
    </subcellularLocation>
</comment>
<dbReference type="GO" id="GO:0015179">
    <property type="term" value="F:L-amino acid transmembrane transporter activity"/>
    <property type="evidence" value="ECO:0007669"/>
    <property type="project" value="TreeGrafter"/>
</dbReference>
<keyword evidence="9" id="KW-1185">Reference proteome</keyword>
<evidence type="ECO:0000256" key="5">
    <source>
        <dbReference type="SAM" id="MobiDB-lite"/>
    </source>
</evidence>
<sequence length="456" mass="49461">MASRMMELSESASEASEDDSIFDSDVETSDDEGYEGIPTWQTAANIGKNIIGEGILSLPAGLAAGTGIISGICVTLVFYVVMVYSFWTLGRVCEATEEKNHRGMGQKVTDGAFFGNLMAATNLVKTCFTCTAYALVIGRNGEDVLSQFEGESWFTTKRGAWLTILLCVLLPLCLLRDMGKLAWTSFVGLLCEAGVVFFMIWRWADGSYEPGGEFYASQRSGTQVAWKDGGGPEVWTISPSTLSLIASMATAFLAHYNAPKFYHQLRHRTPRQFLVASSASFTAALVLFLCCMVVGYLTFGKNCSGNILHNYSDNDPGASASRSAMLLAVTFGFPIAFTGLRDSALSLFACSSRRRVWVPLTLGLLTVIGTLGWCLEDLGVLNSLGGAILGSLITMVYPGLLLTWGYKYARSQKEDKLFFRKVEGRVLGHALVVGGAMLLVFGTGVVVWKKILHKPL</sequence>
<dbReference type="PANTHER" id="PTHR22950:SF652">
    <property type="entry name" value="TRANSMEMBRANE AMINO ACID TRANSPORTER FAMILY PROTEIN"/>
    <property type="match status" value="1"/>
</dbReference>
<feature type="transmembrane region" description="Helical" evidence="6">
    <location>
        <begin position="68"/>
        <end position="90"/>
    </location>
</feature>
<keyword evidence="2 6" id="KW-0812">Transmembrane</keyword>
<feature type="transmembrane region" description="Helical" evidence="6">
    <location>
        <begin position="426"/>
        <end position="448"/>
    </location>
</feature>
<evidence type="ECO:0000259" key="7">
    <source>
        <dbReference type="Pfam" id="PF01490"/>
    </source>
</evidence>
<protein>
    <submittedName>
        <fullName evidence="8">Slc38a1 protein</fullName>
    </submittedName>
</protein>
<keyword evidence="3 6" id="KW-1133">Transmembrane helix</keyword>
<evidence type="ECO:0000256" key="2">
    <source>
        <dbReference type="ARBA" id="ARBA00022692"/>
    </source>
</evidence>